<accession>A0A7X1KPW1</accession>
<evidence type="ECO:0000256" key="2">
    <source>
        <dbReference type="ARBA" id="ARBA00022801"/>
    </source>
</evidence>
<feature type="chain" id="PRO_5030853234" evidence="4">
    <location>
        <begin position="25"/>
        <end position="900"/>
    </location>
</feature>
<dbReference type="InterPro" id="IPR051913">
    <property type="entry name" value="GH2_Domain-Containing"/>
</dbReference>
<dbReference type="PRINTS" id="PR00132">
    <property type="entry name" value="GLHYDRLASE2"/>
</dbReference>
<dbReference type="Gene3D" id="2.60.40.10">
    <property type="entry name" value="Immunoglobulins"/>
    <property type="match status" value="2"/>
</dbReference>
<feature type="domain" description="Glycosyl hydrolases family 2 sugar binding" evidence="7">
    <location>
        <begin position="45"/>
        <end position="207"/>
    </location>
</feature>
<dbReference type="SUPFAM" id="SSF49303">
    <property type="entry name" value="beta-Galactosidase/glucuronidase domain"/>
    <property type="match status" value="1"/>
</dbReference>
<dbReference type="GO" id="GO:0005975">
    <property type="term" value="P:carbohydrate metabolic process"/>
    <property type="evidence" value="ECO:0007669"/>
    <property type="project" value="InterPro"/>
</dbReference>
<dbReference type="InterPro" id="IPR021720">
    <property type="entry name" value="Malectin_dom"/>
</dbReference>
<evidence type="ECO:0000259" key="6">
    <source>
        <dbReference type="Pfam" id="PF02836"/>
    </source>
</evidence>
<dbReference type="Pfam" id="PF11721">
    <property type="entry name" value="Malectin"/>
    <property type="match status" value="1"/>
</dbReference>
<dbReference type="InterPro" id="IPR006101">
    <property type="entry name" value="Glyco_hydro_2"/>
</dbReference>
<dbReference type="SUPFAM" id="SSF49785">
    <property type="entry name" value="Galactose-binding domain-like"/>
    <property type="match status" value="2"/>
</dbReference>
<feature type="domain" description="Malectin" evidence="8">
    <location>
        <begin position="748"/>
        <end position="884"/>
    </location>
</feature>
<dbReference type="Pfam" id="PF02837">
    <property type="entry name" value="Glyco_hydro_2_N"/>
    <property type="match status" value="1"/>
</dbReference>
<evidence type="ECO:0000259" key="5">
    <source>
        <dbReference type="Pfam" id="PF00703"/>
    </source>
</evidence>
<dbReference type="InterPro" id="IPR036156">
    <property type="entry name" value="Beta-gal/glucu_dom_sf"/>
</dbReference>
<dbReference type="InterPro" id="IPR013783">
    <property type="entry name" value="Ig-like_fold"/>
</dbReference>
<dbReference type="AlphaFoldDB" id="A0A7X1KPW1"/>
<sequence length="900" mass="96538">MLTNRSLIILALTSLTAGTGPALGQAPTAAPAAKPGERTVQVLAEGWRFKLEGAASGPEQPGFDDAGWATVAVPHTWNRVGYYREASAERLNRPETINKTMGVGWYRLSFAAPRTGENQRLWLEFDAASRVAEVWLNGVRLGAHTGGFSRFRFDATAAVRPGQANLLAVRVDNSRPAAGAATADALPLAGDFFVHGGLYRPVRLITTNAVHVDMLDHGGSGIAATTVALSPGRAEVLVATKLRNAGTAAAAVTLTTRLLDQAGRTAAMAVGKAMLAAGGTASRELKLAVSGPRLWQGTADPYLYSLVVDVRADGKLVDRVVQPYGLRQMRFDAARGLLLNGKPYPLYGVGYHQDREGKGWAVSADDIAQDLAIIREMGANSIRLTHYQHGQPVHDLADRYGLVLWDEIPLVSQWTLGGAKTASPGLLANARQQLQELVAQNRNHASVAAWGIANEVDFGNSLPLFLTGGTGAPPDPTALLEELAKLARQLDPAHPSALATCCEGRLFAPGVEVPITATTVDLAGANRYFGWYYGKPDDLGPALDALHALRPRQPLALTEYGAGGAITLHTDNPLAGPPDSRGRKQPEEVESLVHEVNWQAIKARPYLGASWLWVAFDFASTVRQEGDAEDINTKGLVTYDRRVRKDAWYFYKANWSAEPTVHITGRRYVDRAYPVTDVRVYTNAFAPTLSLNGQPVDQTAQCANRICVWRDVRLVPGSNVLTASGQFAGRTVVDTVTWQLDAAQARAIRIDAGALLAAKSSTGRFGSDTFFVGGEAASVDRPADYGKPEQPTPIAATADRELIATYRSGRFAYQVPLANGRYRVRLTFVEPSRQPVERLFDVVANGTPVLTGVNVAALAGAPLTALQREVTVEVQSGRLELAFRPTRGAAVVSAIEIEPA</sequence>
<dbReference type="GO" id="GO:0004553">
    <property type="term" value="F:hydrolase activity, hydrolyzing O-glycosyl compounds"/>
    <property type="evidence" value="ECO:0007669"/>
    <property type="project" value="InterPro"/>
</dbReference>
<proteinExistence type="inferred from homology"/>
<keyword evidence="2 9" id="KW-0378">Hydrolase</keyword>
<dbReference type="Gene3D" id="3.20.20.80">
    <property type="entry name" value="Glycosidases"/>
    <property type="match status" value="1"/>
</dbReference>
<evidence type="ECO:0000256" key="3">
    <source>
        <dbReference type="ARBA" id="ARBA00023295"/>
    </source>
</evidence>
<dbReference type="InterPro" id="IPR006102">
    <property type="entry name" value="Ig-like_GH2"/>
</dbReference>
<dbReference type="Gene3D" id="2.60.120.430">
    <property type="entry name" value="Galactose-binding lectin"/>
    <property type="match status" value="1"/>
</dbReference>
<dbReference type="Pfam" id="PF00703">
    <property type="entry name" value="Glyco_hydro_2"/>
    <property type="match status" value="1"/>
</dbReference>
<evidence type="ECO:0000256" key="1">
    <source>
        <dbReference type="ARBA" id="ARBA00007401"/>
    </source>
</evidence>
<evidence type="ECO:0000259" key="8">
    <source>
        <dbReference type="Pfam" id="PF11721"/>
    </source>
</evidence>
<dbReference type="PANTHER" id="PTHR42732">
    <property type="entry name" value="BETA-GALACTOSIDASE"/>
    <property type="match status" value="1"/>
</dbReference>
<dbReference type="EMBL" id="JACLAX010000005">
    <property type="protein sequence ID" value="MBC2668878.1"/>
    <property type="molecule type" value="Genomic_DNA"/>
</dbReference>
<dbReference type="PANTHER" id="PTHR42732:SF1">
    <property type="entry name" value="BETA-MANNOSIDASE"/>
    <property type="match status" value="1"/>
</dbReference>
<comment type="similarity">
    <text evidence="1">Belongs to the glycosyl hydrolase 2 family.</text>
</comment>
<evidence type="ECO:0000259" key="7">
    <source>
        <dbReference type="Pfam" id="PF02837"/>
    </source>
</evidence>
<keyword evidence="10" id="KW-1185">Reference proteome</keyword>
<dbReference type="Proteomes" id="UP000551327">
    <property type="component" value="Unassembled WGS sequence"/>
</dbReference>
<dbReference type="Pfam" id="PF02836">
    <property type="entry name" value="Glyco_hydro_2_C"/>
    <property type="match status" value="1"/>
</dbReference>
<organism evidence="9 10">
    <name type="scientific">Novosphingobium piscinae</name>
    <dbReference type="NCBI Taxonomy" id="1507448"/>
    <lineage>
        <taxon>Bacteria</taxon>
        <taxon>Pseudomonadati</taxon>
        <taxon>Pseudomonadota</taxon>
        <taxon>Alphaproteobacteria</taxon>
        <taxon>Sphingomonadales</taxon>
        <taxon>Sphingomonadaceae</taxon>
        <taxon>Novosphingobium</taxon>
    </lineage>
</organism>
<feature type="domain" description="Glycoside hydrolase family 2 immunoglobulin-like beta-sandwich" evidence="5">
    <location>
        <begin position="227"/>
        <end position="327"/>
    </location>
</feature>
<dbReference type="SUPFAM" id="SSF51445">
    <property type="entry name" value="(Trans)glycosidases"/>
    <property type="match status" value="1"/>
</dbReference>
<dbReference type="RefSeq" id="WP_185678768.1">
    <property type="nucleotide sequence ID" value="NZ_JACLAX010000005.1"/>
</dbReference>
<keyword evidence="4" id="KW-0732">Signal</keyword>
<dbReference type="InterPro" id="IPR017853">
    <property type="entry name" value="GH"/>
</dbReference>
<feature type="signal peptide" evidence="4">
    <location>
        <begin position="1"/>
        <end position="24"/>
    </location>
</feature>
<comment type="caution">
    <text evidence="9">The sequence shown here is derived from an EMBL/GenBank/DDBJ whole genome shotgun (WGS) entry which is preliminary data.</text>
</comment>
<evidence type="ECO:0000313" key="9">
    <source>
        <dbReference type="EMBL" id="MBC2668878.1"/>
    </source>
</evidence>
<keyword evidence="3" id="KW-0326">Glycosidase</keyword>
<dbReference type="InterPro" id="IPR006104">
    <property type="entry name" value="Glyco_hydro_2_N"/>
</dbReference>
<reference evidence="9 10" key="1">
    <citation type="submission" date="2020-08" db="EMBL/GenBank/DDBJ databases">
        <title>The genome sequence of type strain Novosphingobium piscinae KCTC 42194.</title>
        <authorList>
            <person name="Liu Y."/>
        </authorList>
    </citation>
    <scope>NUCLEOTIDE SEQUENCE [LARGE SCALE GENOMIC DNA]</scope>
    <source>
        <strain evidence="9 10">KCTC 42194</strain>
    </source>
</reference>
<dbReference type="Gene3D" id="2.60.120.260">
    <property type="entry name" value="Galactose-binding domain-like"/>
    <property type="match status" value="1"/>
</dbReference>
<feature type="domain" description="Glycoside hydrolase family 2 catalytic" evidence="6">
    <location>
        <begin position="337"/>
        <end position="646"/>
    </location>
</feature>
<gene>
    <name evidence="9" type="ORF">H7F53_06965</name>
</gene>
<protein>
    <submittedName>
        <fullName evidence="9">Glycoside hydrolase family 2</fullName>
    </submittedName>
</protein>
<evidence type="ECO:0000313" key="10">
    <source>
        <dbReference type="Proteomes" id="UP000551327"/>
    </source>
</evidence>
<name>A0A7X1KPW1_9SPHN</name>
<dbReference type="InterPro" id="IPR008979">
    <property type="entry name" value="Galactose-bd-like_sf"/>
</dbReference>
<dbReference type="InterPro" id="IPR006103">
    <property type="entry name" value="Glyco_hydro_2_cat"/>
</dbReference>
<evidence type="ECO:0000256" key="4">
    <source>
        <dbReference type="SAM" id="SignalP"/>
    </source>
</evidence>